<evidence type="ECO:0000256" key="2">
    <source>
        <dbReference type="ARBA" id="ARBA00022475"/>
    </source>
</evidence>
<feature type="transmembrane region" description="Helical" evidence="8">
    <location>
        <begin position="454"/>
        <end position="472"/>
    </location>
</feature>
<accession>A0A9E6XYH2</accession>
<evidence type="ECO:0000256" key="8">
    <source>
        <dbReference type="SAM" id="Phobius"/>
    </source>
</evidence>
<dbReference type="EMBL" id="CP087164">
    <property type="protein sequence ID" value="UGS36126.1"/>
    <property type="molecule type" value="Genomic_DNA"/>
</dbReference>
<evidence type="ECO:0000256" key="1">
    <source>
        <dbReference type="ARBA" id="ARBA00004651"/>
    </source>
</evidence>
<dbReference type="PANTHER" id="PTHR33908:SF3">
    <property type="entry name" value="UNDECAPRENYL PHOSPHATE-ALPHA-4-AMINO-4-DEOXY-L-ARABINOSE ARABINOSYL TRANSFERASE"/>
    <property type="match status" value="1"/>
</dbReference>
<dbReference type="GO" id="GO:0005886">
    <property type="term" value="C:plasma membrane"/>
    <property type="evidence" value="ECO:0007669"/>
    <property type="project" value="UniProtKB-SubCell"/>
</dbReference>
<keyword evidence="3" id="KW-0328">Glycosyltransferase</keyword>
<keyword evidence="4" id="KW-0808">Transferase</keyword>
<protein>
    <recommendedName>
        <fullName evidence="9">Glycosyltransferase RgtA/B/C/D-like domain-containing protein</fullName>
    </recommendedName>
</protein>
<keyword evidence="7 8" id="KW-0472">Membrane</keyword>
<feature type="transmembrane region" description="Helical" evidence="8">
    <location>
        <begin position="316"/>
        <end position="337"/>
    </location>
</feature>
<feature type="transmembrane region" description="Helical" evidence="8">
    <location>
        <begin position="122"/>
        <end position="143"/>
    </location>
</feature>
<dbReference type="InterPro" id="IPR050297">
    <property type="entry name" value="LipidA_mod_glycosyltrf_83"/>
</dbReference>
<evidence type="ECO:0000256" key="6">
    <source>
        <dbReference type="ARBA" id="ARBA00022989"/>
    </source>
</evidence>
<dbReference type="KEGG" id="sbae:DSM104329_02526"/>
<dbReference type="AlphaFoldDB" id="A0A9E6XYH2"/>
<dbReference type="RefSeq" id="WP_259315804.1">
    <property type="nucleotide sequence ID" value="NZ_CP087164.1"/>
</dbReference>
<dbReference type="GO" id="GO:0016763">
    <property type="term" value="F:pentosyltransferase activity"/>
    <property type="evidence" value="ECO:0007669"/>
    <property type="project" value="TreeGrafter"/>
</dbReference>
<gene>
    <name evidence="10" type="ORF">DSM104329_02526</name>
</gene>
<feature type="transmembrane region" description="Helical" evidence="8">
    <location>
        <begin position="150"/>
        <end position="169"/>
    </location>
</feature>
<evidence type="ECO:0000256" key="3">
    <source>
        <dbReference type="ARBA" id="ARBA00022676"/>
    </source>
</evidence>
<dbReference type="GO" id="GO:0009103">
    <property type="term" value="P:lipopolysaccharide biosynthetic process"/>
    <property type="evidence" value="ECO:0007669"/>
    <property type="project" value="UniProtKB-ARBA"/>
</dbReference>
<feature type="domain" description="Glycosyltransferase RgtA/B/C/D-like" evidence="9">
    <location>
        <begin position="101"/>
        <end position="251"/>
    </location>
</feature>
<evidence type="ECO:0000256" key="4">
    <source>
        <dbReference type="ARBA" id="ARBA00022679"/>
    </source>
</evidence>
<keyword evidence="2" id="KW-1003">Cell membrane</keyword>
<organism evidence="10 11">
    <name type="scientific">Capillimicrobium parvum</name>
    <dbReference type="NCBI Taxonomy" id="2884022"/>
    <lineage>
        <taxon>Bacteria</taxon>
        <taxon>Bacillati</taxon>
        <taxon>Actinomycetota</taxon>
        <taxon>Thermoleophilia</taxon>
        <taxon>Solirubrobacterales</taxon>
        <taxon>Capillimicrobiaceae</taxon>
        <taxon>Capillimicrobium</taxon>
    </lineage>
</organism>
<keyword evidence="11" id="KW-1185">Reference proteome</keyword>
<feature type="transmembrane region" description="Helical" evidence="8">
    <location>
        <begin position="430"/>
        <end position="448"/>
    </location>
</feature>
<comment type="subcellular location">
    <subcellularLocation>
        <location evidence="1">Cell membrane</location>
        <topology evidence="1">Multi-pass membrane protein</topology>
    </subcellularLocation>
</comment>
<dbReference type="PANTHER" id="PTHR33908">
    <property type="entry name" value="MANNOSYLTRANSFERASE YKCB-RELATED"/>
    <property type="match status" value="1"/>
</dbReference>
<evidence type="ECO:0000313" key="10">
    <source>
        <dbReference type="EMBL" id="UGS36126.1"/>
    </source>
</evidence>
<feature type="transmembrane region" description="Helical" evidence="8">
    <location>
        <begin position="380"/>
        <end position="399"/>
    </location>
</feature>
<feature type="transmembrane region" description="Helical" evidence="8">
    <location>
        <begin position="405"/>
        <end position="423"/>
    </location>
</feature>
<feature type="transmembrane region" description="Helical" evidence="8">
    <location>
        <begin position="241"/>
        <end position="262"/>
    </location>
</feature>
<keyword evidence="6 8" id="KW-1133">Transmembrane helix</keyword>
<dbReference type="Proteomes" id="UP001162834">
    <property type="component" value="Chromosome"/>
</dbReference>
<evidence type="ECO:0000256" key="7">
    <source>
        <dbReference type="ARBA" id="ARBA00023136"/>
    </source>
</evidence>
<feature type="transmembrane region" description="Helical" evidence="8">
    <location>
        <begin position="43"/>
        <end position="63"/>
    </location>
</feature>
<keyword evidence="5 8" id="KW-0812">Transmembrane</keyword>
<feature type="transmembrane region" description="Helical" evidence="8">
    <location>
        <begin position="349"/>
        <end position="368"/>
    </location>
</feature>
<evidence type="ECO:0000259" key="9">
    <source>
        <dbReference type="Pfam" id="PF13231"/>
    </source>
</evidence>
<evidence type="ECO:0000313" key="11">
    <source>
        <dbReference type="Proteomes" id="UP001162834"/>
    </source>
</evidence>
<dbReference type="GO" id="GO:0010041">
    <property type="term" value="P:response to iron(III) ion"/>
    <property type="evidence" value="ECO:0007669"/>
    <property type="project" value="TreeGrafter"/>
</dbReference>
<sequence length="611" mass="62516">MTSARFDRLRAGRGGAEQAAPASAAALADPEAAAAPSSRAPRAATAIALAAVVGVAAALRLVALGRVPPDPFYDAAVRTMAGSWHALLVGALEPGAHVSIDKPPLDLWLQVVSVKLLGFDRIALQLPAALSGIAAVVLLYDLVRRLAGPVAGLAAAAVLAVLPVAVLTARSDTMDSVMSALLVLAAWLIVRACQTGRAWLLYAAAASAGLAFEAKQLESLVAAPALVVLAVWGWAGRRRHLAGAGATFALVALGWLGAISLLPAAQRPFALGSAHGSAWDATFLYDGVGRLGGGPRAGGNPPGLPRLLRLRPVDTGVVVGAAASAAALFGLLAALASRSTLAAADRLRRAAALSLAIWLGTGLVVYSAMGAMHVRYFEGFTPAVAAALGAGAVGVAQAASRRVTVAAASAAATAAVALYALWLAGPSTTLRAAVAATAALALALALVARHRRALWPAAATATLAVVLAVPLVHSLRIVRTGANDAEQFGRIAPATAHRLSAFLIEHQGGAREEVAVESPYIAAGIVLHDQRAVLILDNTGTRPLVRLRELRAAIRRGDVRYVLLGPACRQRRWAATAGCVVPRWVAAHGVNVSAEAGIVHSMLRSRLYRVT</sequence>
<dbReference type="InterPro" id="IPR038731">
    <property type="entry name" value="RgtA/B/C-like"/>
</dbReference>
<reference evidence="10" key="1">
    <citation type="journal article" date="2022" name="Int. J. Syst. Evol. Microbiol.">
        <title>Pseudomonas aegrilactucae sp. nov. and Pseudomonas morbosilactucae sp. nov., pathogens causing bacterial rot of lettuce in Japan.</title>
        <authorList>
            <person name="Sawada H."/>
            <person name="Fujikawa T."/>
            <person name="Satou M."/>
        </authorList>
    </citation>
    <scope>NUCLEOTIDE SEQUENCE</scope>
    <source>
        <strain evidence="10">0166_1</strain>
    </source>
</reference>
<feature type="transmembrane region" description="Helical" evidence="8">
    <location>
        <begin position="217"/>
        <end position="235"/>
    </location>
</feature>
<dbReference type="Pfam" id="PF13231">
    <property type="entry name" value="PMT_2"/>
    <property type="match status" value="1"/>
</dbReference>
<proteinExistence type="predicted"/>
<evidence type="ECO:0000256" key="5">
    <source>
        <dbReference type="ARBA" id="ARBA00022692"/>
    </source>
</evidence>
<name>A0A9E6XYH2_9ACTN</name>